<proteinExistence type="predicted"/>
<name>A0AAE3JM50_9SPIR</name>
<comment type="caution">
    <text evidence="1">The sequence shown here is derived from an EMBL/GenBank/DDBJ whole genome shotgun (WGS) entry which is preliminary data.</text>
</comment>
<sequence length="471" mass="53781">MEQNQSFNDLLFQAIMERQQYFDSMLLPKLQEEFRIMQSASKTILTVLQKKGVIRDDPYNYDSKRADIEVPPEDTFSDNEKAAIIGRRLSQYEAMLDYLNNYYQFNCDYLATDRIQKMVALNRTFTWESFSITSTRPNTKGLADLVNNIRNGSDPLSISIINDALTQLSKSSISITKTLKMLTDFHRERYKTAVRKMVMPGAVINPASLSNGTSAALKEIKKSFAVNMKDQPFYTELIEEILKEEYSPEHAVLQQELLARLAISKQNQTKTASAESLKPVLLDGIRTLGSVSPQLDEIVAKLAENNHLLANIEKSFFEKFSELLKKAFNIKKQDELIWITSIDPATQTGKREQLNLTEFIEDIRHRSRIFTGFTLRSSPAFQKIELMDESQILDLLTRNLAELGTVLKQCAGLDDYFKQNAPPEIRDRVRGIKVEISAIRNNIVKANQCRAEYASQVEEQQQLKKLGITHG</sequence>
<keyword evidence="2" id="KW-1185">Reference proteome</keyword>
<gene>
    <name evidence="1" type="ORF">K7J14_11880</name>
</gene>
<dbReference type="EMBL" id="JAINWA010000003">
    <property type="protein sequence ID" value="MCD1655394.1"/>
    <property type="molecule type" value="Genomic_DNA"/>
</dbReference>
<evidence type="ECO:0000313" key="1">
    <source>
        <dbReference type="EMBL" id="MCD1655394.1"/>
    </source>
</evidence>
<accession>A0AAE3JM50</accession>
<evidence type="ECO:0000313" key="2">
    <source>
        <dbReference type="Proteomes" id="UP001198163"/>
    </source>
</evidence>
<dbReference type="RefSeq" id="WP_230756500.1">
    <property type="nucleotide sequence ID" value="NZ_JAINWA010000003.1"/>
</dbReference>
<dbReference type="AlphaFoldDB" id="A0AAE3JM50"/>
<organism evidence="1 2">
    <name type="scientific">Teretinema zuelzerae</name>
    <dbReference type="NCBI Taxonomy" id="156"/>
    <lineage>
        <taxon>Bacteria</taxon>
        <taxon>Pseudomonadati</taxon>
        <taxon>Spirochaetota</taxon>
        <taxon>Spirochaetia</taxon>
        <taxon>Spirochaetales</taxon>
        <taxon>Treponemataceae</taxon>
        <taxon>Teretinema</taxon>
    </lineage>
</organism>
<reference evidence="1" key="1">
    <citation type="submission" date="2021-08" db="EMBL/GenBank/DDBJ databases">
        <title>Comparative analyses of Brucepasteria parasyntrophica and Teretinema zuelzerae.</title>
        <authorList>
            <person name="Song Y."/>
            <person name="Brune A."/>
        </authorList>
    </citation>
    <scope>NUCLEOTIDE SEQUENCE</scope>
    <source>
        <strain evidence="1">DSM 1903</strain>
    </source>
</reference>
<protein>
    <submittedName>
        <fullName evidence="1">Uncharacterized protein</fullName>
    </submittedName>
</protein>
<dbReference type="Proteomes" id="UP001198163">
    <property type="component" value="Unassembled WGS sequence"/>
</dbReference>